<evidence type="ECO:0000256" key="2">
    <source>
        <dbReference type="ARBA" id="ARBA00022801"/>
    </source>
</evidence>
<evidence type="ECO:0000256" key="1">
    <source>
        <dbReference type="ARBA" id="ARBA00022741"/>
    </source>
</evidence>
<reference evidence="6" key="1">
    <citation type="submission" date="2018-03" db="EMBL/GenBank/DDBJ databases">
        <authorList>
            <person name="Zecchin S."/>
        </authorList>
    </citation>
    <scope>NUCLEOTIDE SEQUENCE [LARGE SCALE GENOMIC DNA]</scope>
</reference>
<dbReference type="OrthoDB" id="9786803at2"/>
<organism evidence="5 6">
    <name type="scientific">Candidatus Sulfobium mesophilum</name>
    <dbReference type="NCBI Taxonomy" id="2016548"/>
    <lineage>
        <taxon>Bacteria</taxon>
        <taxon>Pseudomonadati</taxon>
        <taxon>Nitrospirota</taxon>
        <taxon>Nitrospiria</taxon>
        <taxon>Nitrospirales</taxon>
        <taxon>Nitrospiraceae</taxon>
        <taxon>Candidatus Sulfobium</taxon>
    </lineage>
</organism>
<dbReference type="Gene3D" id="3.40.50.300">
    <property type="entry name" value="P-loop containing nucleotide triphosphate hydrolases"/>
    <property type="match status" value="1"/>
</dbReference>
<proteinExistence type="predicted"/>
<sequence>MRKNILLTGMPGSGKTTLIRKLSEVFKEFNPAGFYTAEITEDGAQTGLLIASLFGDSKILAHVGLKSKYSVGRLRVDLKGFDALLDNVFSKDKKTGLYFIDEIGKAESLSKKFCKLVIELLNGEKPVIASISDKGTGIISEVRKRSDVKIHPVTLESQDLKLKELTMEIRDLLLE</sequence>
<dbReference type="InterPro" id="IPR004948">
    <property type="entry name" value="Nuc-triphosphatase_THEP1"/>
</dbReference>
<keyword evidence="6" id="KW-1185">Reference proteome</keyword>
<dbReference type="EMBL" id="OUUY01000079">
    <property type="protein sequence ID" value="SPQ00789.1"/>
    <property type="molecule type" value="Genomic_DNA"/>
</dbReference>
<dbReference type="InterPro" id="IPR027417">
    <property type="entry name" value="P-loop_NTPase"/>
</dbReference>
<keyword evidence="3" id="KW-0067">ATP-binding</keyword>
<feature type="domain" description="AAA+ ATPase" evidence="4">
    <location>
        <begin position="1"/>
        <end position="156"/>
    </location>
</feature>
<evidence type="ECO:0000256" key="3">
    <source>
        <dbReference type="ARBA" id="ARBA00022840"/>
    </source>
</evidence>
<protein>
    <recommendedName>
        <fullName evidence="4">AAA+ ATPase domain-containing protein</fullName>
    </recommendedName>
</protein>
<dbReference type="SUPFAM" id="SSF52540">
    <property type="entry name" value="P-loop containing nucleoside triphosphate hydrolases"/>
    <property type="match status" value="1"/>
</dbReference>
<dbReference type="GO" id="GO:0005524">
    <property type="term" value="F:ATP binding"/>
    <property type="evidence" value="ECO:0007669"/>
    <property type="project" value="UniProtKB-KW"/>
</dbReference>
<dbReference type="Proteomes" id="UP000245125">
    <property type="component" value="Unassembled WGS sequence"/>
</dbReference>
<dbReference type="AlphaFoldDB" id="A0A2U3QHG5"/>
<dbReference type="InterPro" id="IPR003593">
    <property type="entry name" value="AAA+_ATPase"/>
</dbReference>
<evidence type="ECO:0000259" key="4">
    <source>
        <dbReference type="SMART" id="SM00382"/>
    </source>
</evidence>
<keyword evidence="2" id="KW-0378">Hydrolase</keyword>
<accession>A0A2U3QHG5</accession>
<dbReference type="PANTHER" id="PTHR43146:SF1">
    <property type="entry name" value="CANCER-RELATED NUCLEOSIDE-TRIPHOSPHATASE"/>
    <property type="match status" value="1"/>
</dbReference>
<gene>
    <name evidence="5" type="ORF">NBG4_330006</name>
</gene>
<dbReference type="Pfam" id="PF03266">
    <property type="entry name" value="NTPase_1"/>
    <property type="match status" value="1"/>
</dbReference>
<dbReference type="PANTHER" id="PTHR43146">
    <property type="entry name" value="CANCER-RELATED NUCLEOSIDE-TRIPHOSPHATASE"/>
    <property type="match status" value="1"/>
</dbReference>
<name>A0A2U3QHG5_9BACT</name>
<keyword evidence="1" id="KW-0547">Nucleotide-binding</keyword>
<dbReference type="SMART" id="SM00382">
    <property type="entry name" value="AAA"/>
    <property type="match status" value="1"/>
</dbReference>
<evidence type="ECO:0000313" key="5">
    <source>
        <dbReference type="EMBL" id="SPQ00789.1"/>
    </source>
</evidence>
<evidence type="ECO:0000313" key="6">
    <source>
        <dbReference type="Proteomes" id="UP000245125"/>
    </source>
</evidence>
<dbReference type="GO" id="GO:0017111">
    <property type="term" value="F:ribonucleoside triphosphate phosphatase activity"/>
    <property type="evidence" value="ECO:0007669"/>
    <property type="project" value="InterPro"/>
</dbReference>